<sequence length="139" mass="14850">MNTQLTSTQFIQKLFNRLCVIMIAFLAMTSITHAAGSTHGIAVMASADVESSNCKYVGDVWGTSSWGKSSLTVWKNKAEHRALRMAKDLDATHVAWEGQTEGGYGNDPHAYGKAYRCEGSGRAGDVASVGNKTTSSATN</sequence>
<feature type="chain" id="PRO_5034915614" description="DUF4189 domain-containing protein" evidence="1">
    <location>
        <begin position="35"/>
        <end position="139"/>
    </location>
</feature>
<proteinExistence type="predicted"/>
<dbReference type="AlphaFoldDB" id="A0A8H9D7K0"/>
<dbReference type="RefSeq" id="WP_204799197.1">
    <property type="nucleotide sequence ID" value="NZ_CAJNAP010000001.1"/>
</dbReference>
<reference evidence="2" key="1">
    <citation type="submission" date="2021-02" db="EMBL/GenBank/DDBJ databases">
        <authorList>
            <person name="Han P."/>
        </authorList>
    </citation>
    <scope>NUCLEOTIDE SEQUENCE</scope>
    <source>
        <strain evidence="2">Nitrosomonas nitrosa 18-3D</strain>
    </source>
</reference>
<accession>A0A8H9D7K0</accession>
<dbReference type="Proteomes" id="UP000601736">
    <property type="component" value="Unassembled WGS sequence"/>
</dbReference>
<gene>
    <name evidence="2" type="ORF">NMYAN_10229</name>
</gene>
<evidence type="ECO:0000256" key="1">
    <source>
        <dbReference type="SAM" id="SignalP"/>
    </source>
</evidence>
<comment type="caution">
    <text evidence="2">The sequence shown here is derived from an EMBL/GenBank/DDBJ whole genome shotgun (WGS) entry which is preliminary data.</text>
</comment>
<feature type="signal peptide" evidence="1">
    <location>
        <begin position="1"/>
        <end position="34"/>
    </location>
</feature>
<organism evidence="2 3">
    <name type="scientific">Nitrosomonas nitrosa</name>
    <dbReference type="NCBI Taxonomy" id="52442"/>
    <lineage>
        <taxon>Bacteria</taxon>
        <taxon>Pseudomonadati</taxon>
        <taxon>Pseudomonadota</taxon>
        <taxon>Betaproteobacteria</taxon>
        <taxon>Nitrosomonadales</taxon>
        <taxon>Nitrosomonadaceae</taxon>
        <taxon>Nitrosomonas</taxon>
    </lineage>
</organism>
<evidence type="ECO:0000313" key="2">
    <source>
        <dbReference type="EMBL" id="CAE6484948.1"/>
    </source>
</evidence>
<dbReference type="EMBL" id="CAJNAP010000001">
    <property type="protein sequence ID" value="CAE6484948.1"/>
    <property type="molecule type" value="Genomic_DNA"/>
</dbReference>
<evidence type="ECO:0008006" key="4">
    <source>
        <dbReference type="Google" id="ProtNLM"/>
    </source>
</evidence>
<name>A0A8H9D7K0_9PROT</name>
<keyword evidence="1" id="KW-0732">Signal</keyword>
<evidence type="ECO:0000313" key="3">
    <source>
        <dbReference type="Proteomes" id="UP000601736"/>
    </source>
</evidence>
<protein>
    <recommendedName>
        <fullName evidence="4">DUF4189 domain-containing protein</fullName>
    </recommendedName>
</protein>